<dbReference type="InterPro" id="IPR023399">
    <property type="entry name" value="Baseplate-like_2-layer_sand"/>
</dbReference>
<gene>
    <name evidence="4" type="ORF">MT2528_0774</name>
</gene>
<dbReference type="Gene3D" id="3.55.50.10">
    <property type="entry name" value="Baseplate protein-like domains"/>
    <property type="match status" value="1"/>
</dbReference>
<feature type="domain" description="Baseplate hub protein gp44/GpP-like second" evidence="3">
    <location>
        <begin position="91"/>
        <end position="175"/>
    </location>
</feature>
<proteinExistence type="predicted"/>
<dbReference type="InterPro" id="IPR053981">
    <property type="entry name" value="Gp44/GpP-like_2nd"/>
</dbReference>
<evidence type="ECO:0000313" key="5">
    <source>
        <dbReference type="Proteomes" id="UP000182660"/>
    </source>
</evidence>
<dbReference type="InterPro" id="IPR053982">
    <property type="entry name" value="Gp44/GpP-like_C"/>
</dbReference>
<feature type="domain" description="Baseplate hub protein gp44/GpP-like C-terminal" evidence="2">
    <location>
        <begin position="258"/>
        <end position="339"/>
    </location>
</feature>
<evidence type="ECO:0000259" key="1">
    <source>
        <dbReference type="Pfam" id="PF21683"/>
    </source>
</evidence>
<dbReference type="Pfam" id="PF21683">
    <property type="entry name" value="GpP-like_1st"/>
    <property type="match status" value="1"/>
</dbReference>
<dbReference type="SUPFAM" id="SSF69279">
    <property type="entry name" value="Phage tail proteins"/>
    <property type="match status" value="2"/>
</dbReference>
<organism evidence="4 5">
    <name type="scientific">Moritella viscosa</name>
    <dbReference type="NCBI Taxonomy" id="80854"/>
    <lineage>
        <taxon>Bacteria</taxon>
        <taxon>Pseudomonadati</taxon>
        <taxon>Pseudomonadota</taxon>
        <taxon>Gammaproteobacteria</taxon>
        <taxon>Alteromonadales</taxon>
        <taxon>Moritellaceae</taxon>
        <taxon>Moritella</taxon>
    </lineage>
</organism>
<dbReference type="Pfam" id="PF21929">
    <property type="entry name" value="GpP_4th"/>
    <property type="match status" value="1"/>
</dbReference>
<comment type="caution">
    <text evidence="4">The sequence shown here is derived from an EMBL/GenBank/DDBJ whole genome shotgun (WGS) entry which is preliminary data.</text>
</comment>
<dbReference type="InterPro" id="IPR049354">
    <property type="entry name" value="GpP-like_N"/>
</dbReference>
<protein>
    <submittedName>
        <fullName evidence="4">Tail protein</fullName>
    </submittedName>
</protein>
<evidence type="ECO:0000259" key="3">
    <source>
        <dbReference type="Pfam" id="PF22255"/>
    </source>
</evidence>
<dbReference type="EMBL" id="FPLJ01000022">
    <property type="protein sequence ID" value="SGY85047.1"/>
    <property type="molecule type" value="Genomic_DNA"/>
</dbReference>
<dbReference type="RefSeq" id="WP_075471098.1">
    <property type="nucleotide sequence ID" value="NZ_CAWQZC010000101.1"/>
</dbReference>
<evidence type="ECO:0000313" key="4">
    <source>
        <dbReference type="EMBL" id="SGY85047.1"/>
    </source>
</evidence>
<keyword evidence="5" id="KW-1185">Reference proteome</keyword>
<evidence type="ECO:0000259" key="2">
    <source>
        <dbReference type="Pfam" id="PF21929"/>
    </source>
</evidence>
<dbReference type="Proteomes" id="UP000182660">
    <property type="component" value="Unassembled WGS sequence"/>
</dbReference>
<reference evidence="4 5" key="1">
    <citation type="submission" date="2016-11" db="EMBL/GenBank/DDBJ databases">
        <authorList>
            <person name="Klemetsen T."/>
        </authorList>
    </citation>
    <scope>NUCLEOTIDE SEQUENCE [LARGE SCALE GENOMIC DNA]</scope>
    <source>
        <strain evidence="4">MT 2528</strain>
    </source>
</reference>
<accession>A0ABY1H8G5</accession>
<name>A0ABY1H8G5_9GAMM</name>
<sequence length="355" mass="38297">MSEAITLRVDGAILQGWTSVSISRSLQNVAGSFELALTKTWESVKPQLIALGSPCVVAIGDDIVSTGYIDDWIPSYDASSVTISVSGRDKTGDLVDCAVVHQSGGFSQSSLADIASAVCKPFNIALVIETEQAHEVFAKVAIEQGETAFEFLDRLAKERGVLLSSNAHGALVITRASDKTCHVALRLGENILAARGRFSWRDRASQYIVKGEGSAGGAAWDEQSSSAVGGQKVTVVDKEITRYRPQIIINDEIMTAQGASSKGQWQRQRAKAASTSTEITVLGWRENVMTGDLWAVNKRVHLSDSIQGTDEQWLIVNVTFTEDDQGRKTVLSLVPPDALTIAETAQDKPQTDSTW</sequence>
<dbReference type="Gene3D" id="3.30.1920.10">
    <property type="entry name" value="Baseplate protein-like domains - 2 layer sandwich fold"/>
    <property type="match status" value="1"/>
</dbReference>
<dbReference type="InterPro" id="IPR026276">
    <property type="entry name" value="Baseplate_GpP"/>
</dbReference>
<dbReference type="Gene3D" id="2.30.300.10">
    <property type="entry name" value="Baseplate protein-like domain - beta roll fold"/>
    <property type="match status" value="1"/>
</dbReference>
<dbReference type="PIRSF" id="PIRSF004440">
    <property type="entry name" value="GpP"/>
    <property type="match status" value="1"/>
</dbReference>
<feature type="domain" description="Baseplate hub protein gp44-like N-terminal" evidence="1">
    <location>
        <begin position="5"/>
        <end position="89"/>
    </location>
</feature>
<dbReference type="Pfam" id="PF22255">
    <property type="entry name" value="Gp44-like_2nd"/>
    <property type="match status" value="1"/>
</dbReference>
<dbReference type="GeneID" id="61294443"/>